<dbReference type="PANTHER" id="PTHR47623:SF1">
    <property type="entry name" value="OS09G0287300 PROTEIN"/>
    <property type="match status" value="1"/>
</dbReference>
<gene>
    <name evidence="2" type="ORF">KTO63_03445</name>
</gene>
<dbReference type="InterPro" id="IPR013078">
    <property type="entry name" value="His_Pase_superF_clade-1"/>
</dbReference>
<organism evidence="2 3">
    <name type="scientific">Pinibacter aurantiacus</name>
    <dbReference type="NCBI Taxonomy" id="2851599"/>
    <lineage>
        <taxon>Bacteria</taxon>
        <taxon>Pseudomonadati</taxon>
        <taxon>Bacteroidota</taxon>
        <taxon>Chitinophagia</taxon>
        <taxon>Chitinophagales</taxon>
        <taxon>Chitinophagaceae</taxon>
        <taxon>Pinibacter</taxon>
    </lineage>
</organism>
<dbReference type="EMBL" id="JAHSPG010000002">
    <property type="protein sequence ID" value="MBV4356188.1"/>
    <property type="molecule type" value="Genomic_DNA"/>
</dbReference>
<name>A0A9E2S6U0_9BACT</name>
<comment type="caution">
    <text evidence="2">The sequence shown here is derived from an EMBL/GenBank/DDBJ whole genome shotgun (WGS) entry which is preliminary data.</text>
</comment>
<sequence length="163" mass="18694">MKSLLVIRHAKSSWSTADLIDFERPLNERGKKDAPAIASALLKKNVKIDTFISSPAKRAKKTAQYFCEAYSRDKDEIIFKPELYHAASEVFYRVIKDLSNKSNTVAIFSHNPGITEFVNTLTDTRIDDMPTCGVYAIQMQEDDWSKFETAEKTFWFFEAPKLL</sequence>
<dbReference type="Proteomes" id="UP000812270">
    <property type="component" value="Unassembled WGS sequence"/>
</dbReference>
<dbReference type="SMART" id="SM00855">
    <property type="entry name" value="PGAM"/>
    <property type="match status" value="1"/>
</dbReference>
<dbReference type="Pfam" id="PF00300">
    <property type="entry name" value="His_Phos_1"/>
    <property type="match status" value="1"/>
</dbReference>
<proteinExistence type="predicted"/>
<feature type="binding site" evidence="1">
    <location>
        <position position="58"/>
    </location>
    <ligand>
        <name>substrate</name>
    </ligand>
</feature>
<dbReference type="AlphaFoldDB" id="A0A9E2S6U0"/>
<dbReference type="RefSeq" id="WP_217789751.1">
    <property type="nucleotide sequence ID" value="NZ_JAHSPG010000002.1"/>
</dbReference>
<dbReference type="CDD" id="cd07067">
    <property type="entry name" value="HP_PGM_like"/>
    <property type="match status" value="1"/>
</dbReference>
<keyword evidence="3" id="KW-1185">Reference proteome</keyword>
<evidence type="ECO:0000313" key="3">
    <source>
        <dbReference type="Proteomes" id="UP000812270"/>
    </source>
</evidence>
<accession>A0A9E2S6U0</accession>
<evidence type="ECO:0000313" key="2">
    <source>
        <dbReference type="EMBL" id="MBV4356188.1"/>
    </source>
</evidence>
<protein>
    <submittedName>
        <fullName evidence="2">Histidine phosphatase family protein</fullName>
    </submittedName>
</protein>
<dbReference type="PANTHER" id="PTHR47623">
    <property type="entry name" value="OS09G0287300 PROTEIN"/>
    <property type="match status" value="1"/>
</dbReference>
<reference evidence="2" key="1">
    <citation type="submission" date="2021-06" db="EMBL/GenBank/DDBJ databases">
        <authorList>
            <person name="Huq M.A."/>
        </authorList>
    </citation>
    <scope>NUCLEOTIDE SEQUENCE</scope>
    <source>
        <strain evidence="2">MAH-26</strain>
    </source>
</reference>
<evidence type="ECO:0000256" key="1">
    <source>
        <dbReference type="PIRSR" id="PIRSR613078-2"/>
    </source>
</evidence>